<dbReference type="InterPro" id="IPR050263">
    <property type="entry name" value="Bact_Fimbrial_Adh_Pro"/>
</dbReference>
<comment type="subcellular location">
    <subcellularLocation>
        <location evidence="1">Fimbrium</location>
    </subcellularLocation>
</comment>
<gene>
    <name evidence="6" type="ORF">ETE86_23690</name>
</gene>
<dbReference type="InterPro" id="IPR000259">
    <property type="entry name" value="Adhesion_dom_fimbrial"/>
</dbReference>
<proteinExistence type="inferred from homology"/>
<dbReference type="RefSeq" id="WP_023307449.1">
    <property type="nucleotide sequence ID" value="NZ_BIJJ01000005.1"/>
</dbReference>
<evidence type="ECO:0000256" key="4">
    <source>
        <dbReference type="ARBA" id="ARBA00023263"/>
    </source>
</evidence>
<keyword evidence="3" id="KW-0732">Signal</keyword>
<dbReference type="SUPFAM" id="SSF49401">
    <property type="entry name" value="Bacterial adhesins"/>
    <property type="match status" value="1"/>
</dbReference>
<dbReference type="PANTHER" id="PTHR33420">
    <property type="entry name" value="FIMBRIAL SUBUNIT ELFA-RELATED"/>
    <property type="match status" value="1"/>
</dbReference>
<protein>
    <submittedName>
        <fullName evidence="6">Type 1 fimbrial protein</fullName>
    </submittedName>
</protein>
<dbReference type="EMBL" id="SDCC01000028">
    <property type="protein sequence ID" value="TCX05044.1"/>
    <property type="molecule type" value="Genomic_DNA"/>
</dbReference>
<comment type="caution">
    <text evidence="6">The sequence shown here is derived from an EMBL/GenBank/DDBJ whole genome shotgun (WGS) entry which is preliminary data.</text>
</comment>
<evidence type="ECO:0000256" key="1">
    <source>
        <dbReference type="ARBA" id="ARBA00004561"/>
    </source>
</evidence>
<evidence type="ECO:0000313" key="6">
    <source>
        <dbReference type="EMBL" id="TCX05044.1"/>
    </source>
</evidence>
<feature type="domain" description="Fimbrial-type adhesion" evidence="5">
    <location>
        <begin position="35"/>
        <end position="176"/>
    </location>
</feature>
<dbReference type="PANTHER" id="PTHR33420:SF3">
    <property type="entry name" value="FIMBRIAL SUBUNIT ELFA"/>
    <property type="match status" value="1"/>
</dbReference>
<dbReference type="GO" id="GO:0043709">
    <property type="term" value="P:cell adhesion involved in single-species biofilm formation"/>
    <property type="evidence" value="ECO:0007669"/>
    <property type="project" value="TreeGrafter"/>
</dbReference>
<reference evidence="6" key="1">
    <citation type="submission" date="2019-01" db="EMBL/GenBank/DDBJ databases">
        <authorList>
            <person name="Lista F."/>
            <person name="Anselmo A."/>
        </authorList>
    </citation>
    <scope>NUCLEOTIDE SEQUENCE</scope>
    <source>
        <strain evidence="6">20S</strain>
    </source>
</reference>
<dbReference type="AlphaFoldDB" id="A0A483G7F3"/>
<name>A0A483G7F3_KLEPN</name>
<sequence>MGLFNATLVMVSYLFISLFGVVLAKENSFILGRVNMQGAIIDTACTISFGNQKQTIDMGMLSLSELVRHGTSRSWFFSIKLNNCMSGYNKADSLKKFNVTFDGERDGKSFGIKGDATGVALQIIDTHGHVIEPGKSMPLIDSSPEYNQLDYAIRLITDRQTLKSGIFWSHIKFRLDYF</sequence>
<dbReference type="GO" id="GO:0009289">
    <property type="term" value="C:pilus"/>
    <property type="evidence" value="ECO:0007669"/>
    <property type="project" value="UniProtKB-SubCell"/>
</dbReference>
<evidence type="ECO:0000256" key="3">
    <source>
        <dbReference type="ARBA" id="ARBA00022729"/>
    </source>
</evidence>
<comment type="similarity">
    <text evidence="2">Belongs to the fimbrial protein family.</text>
</comment>
<keyword evidence="4" id="KW-0281">Fimbrium</keyword>
<dbReference type="InterPro" id="IPR036937">
    <property type="entry name" value="Adhesion_dom_fimbrial_sf"/>
</dbReference>
<dbReference type="InterPro" id="IPR008966">
    <property type="entry name" value="Adhesion_dom_sf"/>
</dbReference>
<dbReference type="Pfam" id="PF00419">
    <property type="entry name" value="Fimbrial"/>
    <property type="match status" value="1"/>
</dbReference>
<accession>A0A483G7F3</accession>
<evidence type="ECO:0000259" key="5">
    <source>
        <dbReference type="Pfam" id="PF00419"/>
    </source>
</evidence>
<organism evidence="6">
    <name type="scientific">Klebsiella pneumoniae</name>
    <dbReference type="NCBI Taxonomy" id="573"/>
    <lineage>
        <taxon>Bacteria</taxon>
        <taxon>Pseudomonadati</taxon>
        <taxon>Pseudomonadota</taxon>
        <taxon>Gammaproteobacteria</taxon>
        <taxon>Enterobacterales</taxon>
        <taxon>Enterobacteriaceae</taxon>
        <taxon>Klebsiella/Raoultella group</taxon>
        <taxon>Klebsiella</taxon>
        <taxon>Klebsiella pneumoniae complex</taxon>
    </lineage>
</organism>
<dbReference type="Gene3D" id="2.60.40.1090">
    <property type="entry name" value="Fimbrial-type adhesion domain"/>
    <property type="match status" value="1"/>
</dbReference>
<evidence type="ECO:0000256" key="2">
    <source>
        <dbReference type="ARBA" id="ARBA00006671"/>
    </source>
</evidence>